<accession>A0ABT6LVJ5</accession>
<dbReference type="Pfam" id="PF02625">
    <property type="entry name" value="XdhC_CoxI"/>
    <property type="match status" value="1"/>
</dbReference>
<sequence>MAVVTGVEGSSPRRLGAVSARGSAGELLGGVSGDPLDAALHDLSGRVLADGCPQVARFDTELADPFEPDLPSPGHVEVLVRRVDPGTDEVFALLLASLARGVAVTLALTVDCAHPERVGSALAVTREAVRGTLGAEKWDRECLARRAGIEVEMPEPVSSEVSGGVRYDVQVPGNPRVTSAAVADALETRAREMDRWMAR</sequence>
<dbReference type="Proteomes" id="UP001160499">
    <property type="component" value="Unassembled WGS sequence"/>
</dbReference>
<dbReference type="EMBL" id="JARXVH010000016">
    <property type="protein sequence ID" value="MDH6220337.1"/>
    <property type="molecule type" value="Genomic_DNA"/>
</dbReference>
<organism evidence="2 3">
    <name type="scientific">Streptomyces pseudovenezuelae</name>
    <dbReference type="NCBI Taxonomy" id="67350"/>
    <lineage>
        <taxon>Bacteria</taxon>
        <taxon>Bacillati</taxon>
        <taxon>Actinomycetota</taxon>
        <taxon>Actinomycetes</taxon>
        <taxon>Kitasatosporales</taxon>
        <taxon>Streptomycetaceae</taxon>
        <taxon>Streptomyces</taxon>
        <taxon>Streptomyces aurantiacus group</taxon>
    </lineage>
</organism>
<reference evidence="2 3" key="1">
    <citation type="submission" date="2023-04" db="EMBL/GenBank/DDBJ databases">
        <title>Forest soil microbial communities from Buena Vista Peninsula, Colon Province, Panama.</title>
        <authorList>
            <person name="Bouskill N."/>
        </authorList>
    </citation>
    <scope>NUCLEOTIDE SEQUENCE [LARGE SCALE GENOMIC DNA]</scope>
    <source>
        <strain evidence="2 3">GGS1</strain>
    </source>
</reference>
<protein>
    <submittedName>
        <fullName evidence="2">Xanthine/CO dehydrogenase XdhC/CoxF family maturation factor</fullName>
    </submittedName>
</protein>
<comment type="caution">
    <text evidence="2">The sequence shown here is derived from an EMBL/GenBank/DDBJ whole genome shotgun (WGS) entry which is preliminary data.</text>
</comment>
<feature type="domain" description="XdhC- CoxI" evidence="1">
    <location>
        <begin position="1"/>
        <end position="59"/>
    </location>
</feature>
<dbReference type="InterPro" id="IPR003777">
    <property type="entry name" value="XdhC_CoxI"/>
</dbReference>
<keyword evidence="3" id="KW-1185">Reference proteome</keyword>
<evidence type="ECO:0000259" key="1">
    <source>
        <dbReference type="Pfam" id="PF02625"/>
    </source>
</evidence>
<evidence type="ECO:0000313" key="2">
    <source>
        <dbReference type="EMBL" id="MDH6220337.1"/>
    </source>
</evidence>
<proteinExistence type="predicted"/>
<name>A0ABT6LVJ5_9ACTN</name>
<gene>
    <name evidence="2" type="ORF">M2283_007677</name>
</gene>
<evidence type="ECO:0000313" key="3">
    <source>
        <dbReference type="Proteomes" id="UP001160499"/>
    </source>
</evidence>